<feature type="region of interest" description="Disordered" evidence="1">
    <location>
        <begin position="46"/>
        <end position="84"/>
    </location>
</feature>
<evidence type="ECO:0000313" key="2">
    <source>
        <dbReference type="EMBL" id="KAK4311393.1"/>
    </source>
</evidence>
<keyword evidence="3" id="KW-1185">Reference proteome</keyword>
<dbReference type="EMBL" id="JAWZYT010001520">
    <property type="protein sequence ID" value="KAK4311393.1"/>
    <property type="molecule type" value="Genomic_DNA"/>
</dbReference>
<sequence>MLPKLEARRQRHRCSSLLTQGTHQGFLVSQGGVLIPVRNIQHSNTFTNDQSVTAAPSRTERRNRSVKTNDAVADNKAGMSRGYA</sequence>
<dbReference type="AlphaFoldDB" id="A0AAE1PNQ6"/>
<organism evidence="2 3">
    <name type="scientific">Petrolisthes manimaculis</name>
    <dbReference type="NCBI Taxonomy" id="1843537"/>
    <lineage>
        <taxon>Eukaryota</taxon>
        <taxon>Metazoa</taxon>
        <taxon>Ecdysozoa</taxon>
        <taxon>Arthropoda</taxon>
        <taxon>Crustacea</taxon>
        <taxon>Multicrustacea</taxon>
        <taxon>Malacostraca</taxon>
        <taxon>Eumalacostraca</taxon>
        <taxon>Eucarida</taxon>
        <taxon>Decapoda</taxon>
        <taxon>Pleocyemata</taxon>
        <taxon>Anomura</taxon>
        <taxon>Galatheoidea</taxon>
        <taxon>Porcellanidae</taxon>
        <taxon>Petrolisthes</taxon>
    </lineage>
</organism>
<evidence type="ECO:0000256" key="1">
    <source>
        <dbReference type="SAM" id="MobiDB-lite"/>
    </source>
</evidence>
<proteinExistence type="predicted"/>
<gene>
    <name evidence="2" type="ORF">Pmani_017117</name>
</gene>
<dbReference type="Proteomes" id="UP001292094">
    <property type="component" value="Unassembled WGS sequence"/>
</dbReference>
<evidence type="ECO:0000313" key="3">
    <source>
        <dbReference type="Proteomes" id="UP001292094"/>
    </source>
</evidence>
<feature type="compositionally biased region" description="Polar residues" evidence="1">
    <location>
        <begin position="46"/>
        <end position="56"/>
    </location>
</feature>
<accession>A0AAE1PNQ6</accession>
<name>A0AAE1PNQ6_9EUCA</name>
<protein>
    <submittedName>
        <fullName evidence="2">Uncharacterized protein</fullName>
    </submittedName>
</protein>
<reference evidence="2" key="1">
    <citation type="submission" date="2023-11" db="EMBL/GenBank/DDBJ databases">
        <title>Genome assemblies of two species of porcelain crab, Petrolisthes cinctipes and Petrolisthes manimaculis (Anomura: Porcellanidae).</title>
        <authorList>
            <person name="Angst P."/>
        </authorList>
    </citation>
    <scope>NUCLEOTIDE SEQUENCE</scope>
    <source>
        <strain evidence="2">PB745_02</strain>
        <tissue evidence="2">Gill</tissue>
    </source>
</reference>
<comment type="caution">
    <text evidence="2">The sequence shown here is derived from an EMBL/GenBank/DDBJ whole genome shotgun (WGS) entry which is preliminary data.</text>
</comment>